<gene>
    <name evidence="2" type="ORF">G3I32_06610</name>
</gene>
<name>A0A7K3PF81_9ACTN</name>
<feature type="chain" id="PRO_5029487025" description="Calcium-binding protein" evidence="1">
    <location>
        <begin position="27"/>
        <end position="254"/>
    </location>
</feature>
<dbReference type="RefSeq" id="WP_164244378.1">
    <property type="nucleotide sequence ID" value="NZ_JAAGMA010000170.1"/>
</dbReference>
<dbReference type="Proteomes" id="UP000470446">
    <property type="component" value="Unassembled WGS sequence"/>
</dbReference>
<reference evidence="2 3" key="1">
    <citation type="submission" date="2020-01" db="EMBL/GenBank/DDBJ databases">
        <title>Insect and environment-associated Actinomycetes.</title>
        <authorList>
            <person name="Currrie C."/>
            <person name="Chevrette M."/>
            <person name="Carlson C."/>
            <person name="Stubbendieck R."/>
            <person name="Wendt-Pienkowski E."/>
        </authorList>
    </citation>
    <scope>NUCLEOTIDE SEQUENCE [LARGE SCALE GENOMIC DNA]</scope>
    <source>
        <strain evidence="2 3">SID14163</strain>
    </source>
</reference>
<sequence>MRVRSIVGAVCGAVALSALVVPAAQAEENPITFSGIAINSGEPLVVGTGIPHIFNVHYNVNHINELHSSEAHLYTGSVGEWKGQTDAVRDPSCRELSPTVTRCVQSLAIDPKKLSDNDLAGTWHVYLEATDADYNVAGKGGLYPTTVLRNSVMARAEAAPEPVGKGETLTVTGELTHADWNTHTYVGEAGKSVELQFRSPDSLTYSTVKTVETGSGGALKETLTAETTGAWRWYFAGDGTTSGAVAVGDAVVVE</sequence>
<protein>
    <recommendedName>
        <fullName evidence="4">Calcium-binding protein</fullName>
    </recommendedName>
</protein>
<keyword evidence="1" id="KW-0732">Signal</keyword>
<organism evidence="2 3">
    <name type="scientific">Streptomyces coelicoflavus</name>
    <dbReference type="NCBI Taxonomy" id="285562"/>
    <lineage>
        <taxon>Bacteria</taxon>
        <taxon>Bacillati</taxon>
        <taxon>Actinomycetota</taxon>
        <taxon>Actinomycetes</taxon>
        <taxon>Kitasatosporales</taxon>
        <taxon>Streptomycetaceae</taxon>
        <taxon>Streptomyces</taxon>
    </lineage>
</organism>
<evidence type="ECO:0000313" key="3">
    <source>
        <dbReference type="Proteomes" id="UP000470446"/>
    </source>
</evidence>
<comment type="caution">
    <text evidence="2">The sequence shown here is derived from an EMBL/GenBank/DDBJ whole genome shotgun (WGS) entry which is preliminary data.</text>
</comment>
<accession>A0A7K3PF81</accession>
<evidence type="ECO:0000313" key="2">
    <source>
        <dbReference type="EMBL" id="NEB08547.1"/>
    </source>
</evidence>
<evidence type="ECO:0000256" key="1">
    <source>
        <dbReference type="SAM" id="SignalP"/>
    </source>
</evidence>
<proteinExistence type="predicted"/>
<feature type="signal peptide" evidence="1">
    <location>
        <begin position="1"/>
        <end position="26"/>
    </location>
</feature>
<evidence type="ECO:0008006" key="4">
    <source>
        <dbReference type="Google" id="ProtNLM"/>
    </source>
</evidence>
<dbReference type="EMBL" id="JAAGMA010000170">
    <property type="protein sequence ID" value="NEB08547.1"/>
    <property type="molecule type" value="Genomic_DNA"/>
</dbReference>
<dbReference type="AlphaFoldDB" id="A0A7K3PF81"/>